<dbReference type="EMBL" id="APPP01000014">
    <property type="protein sequence ID" value="ENV40636.1"/>
    <property type="molecule type" value="Genomic_DNA"/>
</dbReference>
<organism evidence="2 3">
    <name type="scientific">Acinetobacter nosocomialis NIPH 386</name>
    <dbReference type="NCBI Taxonomy" id="1217985"/>
    <lineage>
        <taxon>Bacteria</taxon>
        <taxon>Pseudomonadati</taxon>
        <taxon>Pseudomonadota</taxon>
        <taxon>Gammaproteobacteria</taxon>
        <taxon>Moraxellales</taxon>
        <taxon>Moraxellaceae</taxon>
        <taxon>Acinetobacter</taxon>
        <taxon>Acinetobacter calcoaceticus/baumannii complex</taxon>
    </lineage>
</organism>
<dbReference type="InterPro" id="IPR007539">
    <property type="entry name" value="DUF551"/>
</dbReference>
<reference evidence="2 3" key="1">
    <citation type="submission" date="2013-02" db="EMBL/GenBank/DDBJ databases">
        <title>The Genome Sequence of Acinetobacter nosocomialis NIPH 386.</title>
        <authorList>
            <consortium name="The Broad Institute Genome Sequencing Platform"/>
            <consortium name="The Broad Institute Genome Sequencing Center for Infectious Disease"/>
            <person name="Cerqueira G."/>
            <person name="Feldgarden M."/>
            <person name="Courvalin P."/>
            <person name="Perichon B."/>
            <person name="Grillot-Courvalin C."/>
            <person name="Clermont D."/>
            <person name="Rocha E."/>
            <person name="Yoon E.-J."/>
            <person name="Nemec A."/>
            <person name="Walker B."/>
            <person name="Young S.K."/>
            <person name="Zeng Q."/>
            <person name="Gargeya S."/>
            <person name="Fitzgerald M."/>
            <person name="Haas B."/>
            <person name="Abouelleil A."/>
            <person name="Alvarado L."/>
            <person name="Arachchi H.M."/>
            <person name="Berlin A.M."/>
            <person name="Chapman S.B."/>
            <person name="Dewar J."/>
            <person name="Goldberg J."/>
            <person name="Griggs A."/>
            <person name="Gujja S."/>
            <person name="Hansen M."/>
            <person name="Howarth C."/>
            <person name="Imamovic A."/>
            <person name="Larimer J."/>
            <person name="McCowan C."/>
            <person name="Murphy C."/>
            <person name="Neiman D."/>
            <person name="Pearson M."/>
            <person name="Priest M."/>
            <person name="Roberts A."/>
            <person name="Saif S."/>
            <person name="Shea T."/>
            <person name="Sisk P."/>
            <person name="Sykes S."/>
            <person name="Wortman J."/>
            <person name="Nusbaum C."/>
            <person name="Birren B."/>
        </authorList>
    </citation>
    <scope>NUCLEOTIDE SEQUENCE [LARGE SCALE GENOMIC DNA]</scope>
    <source>
        <strain evidence="2 3">NIPH 386</strain>
    </source>
</reference>
<protein>
    <recommendedName>
        <fullName evidence="1">DUF551 domain-containing protein</fullName>
    </recommendedName>
</protein>
<accession>A0AAV3IM80</accession>
<evidence type="ECO:0000259" key="1">
    <source>
        <dbReference type="Pfam" id="PF04448"/>
    </source>
</evidence>
<name>A0AAV3IM80_ACINO</name>
<dbReference type="AlphaFoldDB" id="A0AAV3IM80"/>
<dbReference type="Pfam" id="PF04448">
    <property type="entry name" value="DUF551"/>
    <property type="match status" value="1"/>
</dbReference>
<proteinExistence type="predicted"/>
<feature type="domain" description="DUF551" evidence="1">
    <location>
        <begin position="2"/>
        <end position="75"/>
    </location>
</feature>
<evidence type="ECO:0000313" key="2">
    <source>
        <dbReference type="EMBL" id="ENV40636.1"/>
    </source>
</evidence>
<dbReference type="Proteomes" id="UP000013028">
    <property type="component" value="Unassembled WGS sequence"/>
</dbReference>
<evidence type="ECO:0000313" key="3">
    <source>
        <dbReference type="Proteomes" id="UP000013028"/>
    </source>
</evidence>
<sequence>MEWISVEERLPAFQEETSILCLLKDQQKGFWYPRPYALLIEVGWWIPQKEIFVCDGVEDAKHIISHWMPLPEPPKN</sequence>
<gene>
    <name evidence="2" type="ORF">F958_03671</name>
</gene>
<comment type="caution">
    <text evidence="2">The sequence shown here is derived from an EMBL/GenBank/DDBJ whole genome shotgun (WGS) entry which is preliminary data.</text>
</comment>
<dbReference type="RefSeq" id="WP_000454829.1">
    <property type="nucleotide sequence ID" value="NZ_KB849570.1"/>
</dbReference>